<dbReference type="InterPro" id="IPR000531">
    <property type="entry name" value="Beta-barrel_TonB"/>
</dbReference>
<evidence type="ECO:0000256" key="10">
    <source>
        <dbReference type="SAM" id="SignalP"/>
    </source>
</evidence>
<dbReference type="Pfam" id="PF13715">
    <property type="entry name" value="CarbopepD_reg_2"/>
    <property type="match status" value="1"/>
</dbReference>
<evidence type="ECO:0000313" key="14">
    <source>
        <dbReference type="Proteomes" id="UP000198942"/>
    </source>
</evidence>
<keyword evidence="6 8" id="KW-0472">Membrane</keyword>
<keyword evidence="7 8" id="KW-0998">Cell outer membrane</keyword>
<sequence length="1012" mass="110102">MRKNYSKKYVLLCAFLMMSFMAFSQTGSIKGKVSDETNLPLPGATVTIDGTTIGSTTDPNGNYAINNVKAGTYTLSVKFIGYITIKKAITVNGATIENFSLLPESKSLSEVVVIGYGTQRKKDLSGAITNVTAKDFQKGVITTPEQLIAGKVAGVSVISNSGAPGAGSTIRVRAGVSLAAGNDPLIVIDGVPIDRPRNGDGTSKIPGVADPLSLINPNDIESFSILKDASAAAIYGNRASNGVILITTKKGKSGKPVIDFSTQFSVSKLSKYIDVLTGDQIRDYVNANGTAIQKSQLGTANTNWQKEIYQTGITTDNNISISGATKQLPYRVSAGYYDQTGILKTSSLQRFTGAINLSPSFFTDHLKVTLNAKGSQVKQRFANEGAIGAAVSFDPTQPVYSGSNRFGGYYEWLNDPTKPATSPLKGLATLNPLGLLEEQDNRSNVYRSIGNLQLDYKFHFLPELHANVNLGYDVSKGSGSVNIPDSAASNYNGFQDSKGITHRGQRNPYKGTQSNTIFEGYFSYAKDLKNIASHIDAVAGYSYQDFSTKNYFYGSYAFDGTEKPGSNPNFNFDEPENRLISVYGRLNYIFEDKYILTGTVRRDGSSKFNPDRRFGTFPSVAFAWKLKQEQLFKGITALSDLKLRLGYGVTGQQDGIGNYDVISFYNLSGNAAQYQLGDILYNLYRPGGYYSQRTWEQTASSNAGLDFGFLDNRITGTLDFYYRKTSKLLNSIPQPAGTNFSNTIVANIGDLTSKGVELSLNTDVIRSQDMNWSIGFNATYNTNKITRLTLAPDPSYPGVLTGGISGGTGNTIQINSVNYPRLSFYVYQQVYDANGKPLDGVFVDRNKDGIINSSDLYRYKSADPKAYFGLNSNFNYKKWSVGFSARASVGNYAYNNVEASSGTQLSVFNGIGILNNATTSLLQTGIVGSSDKMRLSDYYIQNASFIKMDNINLGYNFGKVFGSTGNLRISGNVQNVFTITKYKGLDPEVSSGIDNNFYPRPRTYVLGLNLSL</sequence>
<dbReference type="InterPro" id="IPR008969">
    <property type="entry name" value="CarboxyPept-like_regulatory"/>
</dbReference>
<dbReference type="STRING" id="551995.SAMN05192574_104318"/>
<keyword evidence="5 9" id="KW-0798">TonB box</keyword>
<dbReference type="AlphaFoldDB" id="A0A1H8JUZ0"/>
<dbReference type="SUPFAM" id="SSF49464">
    <property type="entry name" value="Carboxypeptidase regulatory domain-like"/>
    <property type="match status" value="1"/>
</dbReference>
<dbReference type="InterPro" id="IPR012910">
    <property type="entry name" value="Plug_dom"/>
</dbReference>
<comment type="subcellular location">
    <subcellularLocation>
        <location evidence="1 8">Cell outer membrane</location>
        <topology evidence="1 8">Multi-pass membrane protein</topology>
    </subcellularLocation>
</comment>
<evidence type="ECO:0000256" key="9">
    <source>
        <dbReference type="RuleBase" id="RU003357"/>
    </source>
</evidence>
<name>A0A1H8JUZ0_9SPHI</name>
<dbReference type="NCBIfam" id="TIGR04057">
    <property type="entry name" value="SusC_RagA_signa"/>
    <property type="match status" value="1"/>
</dbReference>
<dbReference type="RefSeq" id="WP_091211405.1">
    <property type="nucleotide sequence ID" value="NZ_FOCL01000004.1"/>
</dbReference>
<evidence type="ECO:0000259" key="11">
    <source>
        <dbReference type="Pfam" id="PF00593"/>
    </source>
</evidence>
<dbReference type="Gene3D" id="2.40.170.20">
    <property type="entry name" value="TonB-dependent receptor, beta-barrel domain"/>
    <property type="match status" value="1"/>
</dbReference>
<dbReference type="InterPro" id="IPR036942">
    <property type="entry name" value="Beta-barrel_TonB_sf"/>
</dbReference>
<keyword evidence="10" id="KW-0732">Signal</keyword>
<dbReference type="GO" id="GO:0009279">
    <property type="term" value="C:cell outer membrane"/>
    <property type="evidence" value="ECO:0007669"/>
    <property type="project" value="UniProtKB-SubCell"/>
</dbReference>
<dbReference type="InterPro" id="IPR039426">
    <property type="entry name" value="TonB-dep_rcpt-like"/>
</dbReference>
<feature type="domain" description="TonB-dependent receptor plug" evidence="12">
    <location>
        <begin position="121"/>
        <end position="243"/>
    </location>
</feature>
<protein>
    <submittedName>
        <fullName evidence="13">Iron complex outermembrane recepter protein</fullName>
    </submittedName>
</protein>
<dbReference type="OrthoDB" id="9768177at2"/>
<dbReference type="InterPro" id="IPR037066">
    <property type="entry name" value="Plug_dom_sf"/>
</dbReference>
<feature type="chain" id="PRO_5011772081" evidence="10">
    <location>
        <begin position="25"/>
        <end position="1012"/>
    </location>
</feature>
<dbReference type="Gene3D" id="2.170.130.10">
    <property type="entry name" value="TonB-dependent receptor, plug domain"/>
    <property type="match status" value="1"/>
</dbReference>
<dbReference type="NCBIfam" id="TIGR04056">
    <property type="entry name" value="OMP_RagA_SusC"/>
    <property type="match status" value="1"/>
</dbReference>
<dbReference type="Proteomes" id="UP000198942">
    <property type="component" value="Unassembled WGS sequence"/>
</dbReference>
<reference evidence="14" key="1">
    <citation type="submission" date="2016-10" db="EMBL/GenBank/DDBJ databases">
        <authorList>
            <person name="Varghese N."/>
            <person name="Submissions S."/>
        </authorList>
    </citation>
    <scope>NUCLEOTIDE SEQUENCE [LARGE SCALE GENOMIC DNA]</scope>
    <source>
        <strain evidence="14">Gh-48</strain>
    </source>
</reference>
<feature type="domain" description="TonB-dependent receptor-like beta-barrel" evidence="11">
    <location>
        <begin position="398"/>
        <end position="976"/>
    </location>
</feature>
<evidence type="ECO:0000256" key="5">
    <source>
        <dbReference type="ARBA" id="ARBA00023077"/>
    </source>
</evidence>
<evidence type="ECO:0000256" key="1">
    <source>
        <dbReference type="ARBA" id="ARBA00004571"/>
    </source>
</evidence>
<keyword evidence="14" id="KW-1185">Reference proteome</keyword>
<feature type="signal peptide" evidence="10">
    <location>
        <begin position="1"/>
        <end position="24"/>
    </location>
</feature>
<dbReference type="Gene3D" id="2.60.40.1120">
    <property type="entry name" value="Carboxypeptidase-like, regulatory domain"/>
    <property type="match status" value="1"/>
</dbReference>
<gene>
    <name evidence="13" type="ORF">SAMN05192574_104318</name>
</gene>
<keyword evidence="3 8" id="KW-1134">Transmembrane beta strand</keyword>
<dbReference type="SUPFAM" id="SSF56935">
    <property type="entry name" value="Porins"/>
    <property type="match status" value="1"/>
</dbReference>
<evidence type="ECO:0000256" key="4">
    <source>
        <dbReference type="ARBA" id="ARBA00022692"/>
    </source>
</evidence>
<dbReference type="InterPro" id="IPR023997">
    <property type="entry name" value="TonB-dep_OMP_SusC/RagA_CS"/>
</dbReference>
<keyword evidence="2 8" id="KW-0813">Transport</keyword>
<evidence type="ECO:0000259" key="12">
    <source>
        <dbReference type="Pfam" id="PF07715"/>
    </source>
</evidence>
<dbReference type="Pfam" id="PF00593">
    <property type="entry name" value="TonB_dep_Rec_b-barrel"/>
    <property type="match status" value="1"/>
</dbReference>
<proteinExistence type="inferred from homology"/>
<evidence type="ECO:0000256" key="8">
    <source>
        <dbReference type="PROSITE-ProRule" id="PRU01360"/>
    </source>
</evidence>
<evidence type="ECO:0000256" key="2">
    <source>
        <dbReference type="ARBA" id="ARBA00022448"/>
    </source>
</evidence>
<dbReference type="PROSITE" id="PS52016">
    <property type="entry name" value="TONB_DEPENDENT_REC_3"/>
    <property type="match status" value="1"/>
</dbReference>
<dbReference type="EMBL" id="FOCL01000004">
    <property type="protein sequence ID" value="SEN84028.1"/>
    <property type="molecule type" value="Genomic_DNA"/>
</dbReference>
<evidence type="ECO:0000256" key="6">
    <source>
        <dbReference type="ARBA" id="ARBA00023136"/>
    </source>
</evidence>
<comment type="similarity">
    <text evidence="8 9">Belongs to the TonB-dependent receptor family.</text>
</comment>
<dbReference type="Pfam" id="PF07715">
    <property type="entry name" value="Plug"/>
    <property type="match status" value="1"/>
</dbReference>
<keyword evidence="4 8" id="KW-0812">Transmembrane</keyword>
<evidence type="ECO:0000313" key="13">
    <source>
        <dbReference type="EMBL" id="SEN84028.1"/>
    </source>
</evidence>
<accession>A0A1H8JUZ0</accession>
<organism evidence="13 14">
    <name type="scientific">Mucilaginibacter gossypiicola</name>
    <dbReference type="NCBI Taxonomy" id="551995"/>
    <lineage>
        <taxon>Bacteria</taxon>
        <taxon>Pseudomonadati</taxon>
        <taxon>Bacteroidota</taxon>
        <taxon>Sphingobacteriia</taxon>
        <taxon>Sphingobacteriales</taxon>
        <taxon>Sphingobacteriaceae</taxon>
        <taxon>Mucilaginibacter</taxon>
    </lineage>
</organism>
<evidence type="ECO:0000256" key="3">
    <source>
        <dbReference type="ARBA" id="ARBA00022452"/>
    </source>
</evidence>
<evidence type="ECO:0000256" key="7">
    <source>
        <dbReference type="ARBA" id="ARBA00023237"/>
    </source>
</evidence>
<dbReference type="InterPro" id="IPR023996">
    <property type="entry name" value="TonB-dep_OMP_SusC/RagA"/>
</dbReference>